<feature type="transmembrane region" description="Helical" evidence="7">
    <location>
        <begin position="114"/>
        <end position="136"/>
    </location>
</feature>
<dbReference type="PANTHER" id="PTHR23517">
    <property type="entry name" value="RESISTANCE PROTEIN MDTM, PUTATIVE-RELATED-RELATED"/>
    <property type="match status" value="1"/>
</dbReference>
<dbReference type="InterPro" id="IPR050171">
    <property type="entry name" value="MFS_Transporters"/>
</dbReference>
<evidence type="ECO:0000256" key="2">
    <source>
        <dbReference type="ARBA" id="ARBA00022448"/>
    </source>
</evidence>
<dbReference type="Gene3D" id="1.20.1720.10">
    <property type="entry name" value="Multidrug resistance protein D"/>
    <property type="match status" value="1"/>
</dbReference>
<feature type="transmembrane region" description="Helical" evidence="7">
    <location>
        <begin position="296"/>
        <end position="315"/>
    </location>
</feature>
<organism evidence="9 10">
    <name type="scientific">Thermostichus vulcanus str. 'Rupite'</name>
    <dbReference type="NCBI Taxonomy" id="2813851"/>
    <lineage>
        <taxon>Bacteria</taxon>
        <taxon>Bacillati</taxon>
        <taxon>Cyanobacteriota</taxon>
        <taxon>Cyanophyceae</taxon>
        <taxon>Thermostichales</taxon>
        <taxon>Thermostichaceae</taxon>
        <taxon>Thermostichus</taxon>
    </lineage>
</organism>
<dbReference type="Gene3D" id="1.20.1250.20">
    <property type="entry name" value="MFS general substrate transporter like domains"/>
    <property type="match status" value="1"/>
</dbReference>
<dbReference type="SUPFAM" id="SSF103473">
    <property type="entry name" value="MFS general substrate transporter"/>
    <property type="match status" value="1"/>
</dbReference>
<dbReference type="Pfam" id="PF00083">
    <property type="entry name" value="Sugar_tr"/>
    <property type="match status" value="1"/>
</dbReference>
<dbReference type="Pfam" id="PF07690">
    <property type="entry name" value="MFS_1"/>
    <property type="match status" value="1"/>
</dbReference>
<protein>
    <submittedName>
        <fullName evidence="9">MFS transporter</fullName>
    </submittedName>
</protein>
<dbReference type="InterPro" id="IPR020846">
    <property type="entry name" value="MFS_dom"/>
</dbReference>
<evidence type="ECO:0000259" key="8">
    <source>
        <dbReference type="PROSITE" id="PS50850"/>
    </source>
</evidence>
<comment type="caution">
    <text evidence="9">The sequence shown here is derived from an EMBL/GenBank/DDBJ whole genome shotgun (WGS) entry which is preliminary data.</text>
</comment>
<dbReference type="PANTHER" id="PTHR23517:SF3">
    <property type="entry name" value="INTEGRAL MEMBRANE TRANSPORT PROTEIN"/>
    <property type="match status" value="1"/>
</dbReference>
<feature type="transmembrane region" description="Helical" evidence="7">
    <location>
        <begin position="267"/>
        <end position="289"/>
    </location>
</feature>
<keyword evidence="4 7" id="KW-0812">Transmembrane</keyword>
<feature type="transmembrane region" description="Helical" evidence="7">
    <location>
        <begin position="89"/>
        <end position="108"/>
    </location>
</feature>
<feature type="transmembrane region" description="Helical" evidence="7">
    <location>
        <begin position="148"/>
        <end position="173"/>
    </location>
</feature>
<keyword evidence="10" id="KW-1185">Reference proteome</keyword>
<evidence type="ECO:0000256" key="6">
    <source>
        <dbReference type="ARBA" id="ARBA00023136"/>
    </source>
</evidence>
<gene>
    <name evidence="9" type="ORF">JX360_14555</name>
</gene>
<evidence type="ECO:0000256" key="5">
    <source>
        <dbReference type="ARBA" id="ARBA00022989"/>
    </source>
</evidence>
<keyword evidence="2" id="KW-0813">Transport</keyword>
<evidence type="ECO:0000313" key="9">
    <source>
        <dbReference type="EMBL" id="MCJ2544110.1"/>
    </source>
</evidence>
<sequence>MLNIVTQKTEASKIGSSQSKSYPILPLLLIVGFVMTGMGVVSPVISLYGATFGVSTTLIGLLTSIFGIARLFVEFPAGTLSERWGRRPLLCLGPCILAISSFAAAQAGSFFSLLIWRAAQGVGSGLYMTGAMTSIADVSTPATRGRMMALYQGALLIGSSFGPMLGGFSAHLWGYTAPFWVFGVVASISAIIAISLFAETLHKHQASPGKHNRHRLSLDDLTVLFRSRDFLLVTFISFGTFFTRTAASWNLIPLVGNERFGMGTDGIGLSLTIMAIGNLFSLPVSGYVVDHYGRRAAIIPASFTVAFSLAMVAWAPSVALFLTAMALFGFSTGVGGPAAAAYVADVAPSGKYGPALGLFRTISDLGFVIGPLLVGSVVDTTNLGYTGGLLVNVVLVLISVICFAVWAKEPEQK</sequence>
<proteinExistence type="predicted"/>
<dbReference type="InterPro" id="IPR005828">
    <property type="entry name" value="MFS_sugar_transport-like"/>
</dbReference>
<dbReference type="CDD" id="cd17325">
    <property type="entry name" value="MFS_MdtG_SLC18_like"/>
    <property type="match status" value="1"/>
</dbReference>
<evidence type="ECO:0000256" key="1">
    <source>
        <dbReference type="ARBA" id="ARBA00004651"/>
    </source>
</evidence>
<dbReference type="InterPro" id="IPR005829">
    <property type="entry name" value="Sugar_transporter_CS"/>
</dbReference>
<dbReference type="RefSeq" id="WP_244352320.1">
    <property type="nucleotide sequence ID" value="NZ_JAFIRA010000047.1"/>
</dbReference>
<dbReference type="InterPro" id="IPR036259">
    <property type="entry name" value="MFS_trans_sf"/>
</dbReference>
<keyword evidence="5 7" id="KW-1133">Transmembrane helix</keyword>
<accession>A0ABT0CEA1</accession>
<keyword evidence="3" id="KW-1003">Cell membrane</keyword>
<feature type="transmembrane region" description="Helical" evidence="7">
    <location>
        <begin position="384"/>
        <end position="407"/>
    </location>
</feature>
<feature type="transmembrane region" description="Helical" evidence="7">
    <location>
        <begin position="356"/>
        <end position="378"/>
    </location>
</feature>
<comment type="subcellular location">
    <subcellularLocation>
        <location evidence="1">Cell membrane</location>
        <topology evidence="1">Multi-pass membrane protein</topology>
    </subcellularLocation>
</comment>
<evidence type="ECO:0000256" key="4">
    <source>
        <dbReference type="ARBA" id="ARBA00022692"/>
    </source>
</evidence>
<evidence type="ECO:0000256" key="7">
    <source>
        <dbReference type="SAM" id="Phobius"/>
    </source>
</evidence>
<feature type="domain" description="Major facilitator superfamily (MFS) profile" evidence="8">
    <location>
        <begin position="23"/>
        <end position="411"/>
    </location>
</feature>
<evidence type="ECO:0000256" key="3">
    <source>
        <dbReference type="ARBA" id="ARBA00022475"/>
    </source>
</evidence>
<feature type="transmembrane region" description="Helical" evidence="7">
    <location>
        <begin position="179"/>
        <end position="198"/>
    </location>
</feature>
<dbReference type="InterPro" id="IPR011701">
    <property type="entry name" value="MFS"/>
</dbReference>
<name>A0ABT0CEA1_THEVL</name>
<reference evidence="9" key="1">
    <citation type="submission" date="2021-02" db="EMBL/GenBank/DDBJ databases">
        <title>The CRISPR/cas machinery reduction and long-range gene transfer in the hot spring cyanobacterium Synechococcus.</title>
        <authorList>
            <person name="Dvorak P."/>
            <person name="Jahodarova E."/>
            <person name="Hasler P."/>
            <person name="Poulickova A."/>
        </authorList>
    </citation>
    <scope>NUCLEOTIDE SEQUENCE</scope>
    <source>
        <strain evidence="9">Rupite</strain>
    </source>
</reference>
<keyword evidence="6 7" id="KW-0472">Membrane</keyword>
<feature type="transmembrane region" description="Helical" evidence="7">
    <location>
        <begin position="21"/>
        <end position="41"/>
    </location>
</feature>
<dbReference type="EMBL" id="JAFIRA010000047">
    <property type="protein sequence ID" value="MCJ2544110.1"/>
    <property type="molecule type" value="Genomic_DNA"/>
</dbReference>
<feature type="transmembrane region" description="Helical" evidence="7">
    <location>
        <begin position="47"/>
        <end position="69"/>
    </location>
</feature>
<feature type="transmembrane region" description="Helical" evidence="7">
    <location>
        <begin position="230"/>
        <end position="247"/>
    </location>
</feature>
<dbReference type="PROSITE" id="PS50850">
    <property type="entry name" value="MFS"/>
    <property type="match status" value="1"/>
</dbReference>
<evidence type="ECO:0000313" key="10">
    <source>
        <dbReference type="Proteomes" id="UP000830835"/>
    </source>
</evidence>
<dbReference type="Proteomes" id="UP000830835">
    <property type="component" value="Unassembled WGS sequence"/>
</dbReference>
<dbReference type="PROSITE" id="PS00216">
    <property type="entry name" value="SUGAR_TRANSPORT_1"/>
    <property type="match status" value="2"/>
</dbReference>
<feature type="transmembrane region" description="Helical" evidence="7">
    <location>
        <begin position="321"/>
        <end position="344"/>
    </location>
</feature>